<evidence type="ECO:0000256" key="1">
    <source>
        <dbReference type="SAM" id="MobiDB-lite"/>
    </source>
</evidence>
<dbReference type="Proteomes" id="UP001066276">
    <property type="component" value="Chromosome 2_2"/>
</dbReference>
<evidence type="ECO:0000313" key="2">
    <source>
        <dbReference type="EMBL" id="KAJ1195877.1"/>
    </source>
</evidence>
<protein>
    <submittedName>
        <fullName evidence="2">Uncharacterized protein</fullName>
    </submittedName>
</protein>
<keyword evidence="3" id="KW-1185">Reference proteome</keyword>
<dbReference type="AlphaFoldDB" id="A0AAV7V3H4"/>
<accession>A0AAV7V3H4</accession>
<proteinExistence type="predicted"/>
<dbReference type="EMBL" id="JANPWB010000004">
    <property type="protein sequence ID" value="KAJ1195877.1"/>
    <property type="molecule type" value="Genomic_DNA"/>
</dbReference>
<comment type="caution">
    <text evidence="2">The sequence shown here is derived from an EMBL/GenBank/DDBJ whole genome shotgun (WGS) entry which is preliminary data.</text>
</comment>
<sequence>MGTLSPRGRHSEVASTTTNDEDNADWPAGGQRPGIPQEEGANEETANEETANEETANEEAANEEEGAAIENEETANEETANEEMANEEAANEEEGAAIENGGATSEEKGGGNGSSFTEAGADLAGGVELDFPCRGLQSNVAGGEGYSYLGCYTHCVQHNPVKKKQERAKCCPLPHTGF</sequence>
<organism evidence="2 3">
    <name type="scientific">Pleurodeles waltl</name>
    <name type="common">Iberian ribbed newt</name>
    <dbReference type="NCBI Taxonomy" id="8319"/>
    <lineage>
        <taxon>Eukaryota</taxon>
        <taxon>Metazoa</taxon>
        <taxon>Chordata</taxon>
        <taxon>Craniata</taxon>
        <taxon>Vertebrata</taxon>
        <taxon>Euteleostomi</taxon>
        <taxon>Amphibia</taxon>
        <taxon>Batrachia</taxon>
        <taxon>Caudata</taxon>
        <taxon>Salamandroidea</taxon>
        <taxon>Salamandridae</taxon>
        <taxon>Pleurodelinae</taxon>
        <taxon>Pleurodeles</taxon>
    </lineage>
</organism>
<feature type="compositionally biased region" description="Acidic residues" evidence="1">
    <location>
        <begin position="40"/>
        <end position="96"/>
    </location>
</feature>
<name>A0AAV7V3H4_PLEWA</name>
<evidence type="ECO:0000313" key="3">
    <source>
        <dbReference type="Proteomes" id="UP001066276"/>
    </source>
</evidence>
<reference evidence="2" key="1">
    <citation type="journal article" date="2022" name="bioRxiv">
        <title>Sequencing and chromosome-scale assembly of the giantPleurodeles waltlgenome.</title>
        <authorList>
            <person name="Brown T."/>
            <person name="Elewa A."/>
            <person name="Iarovenko S."/>
            <person name="Subramanian E."/>
            <person name="Araus A.J."/>
            <person name="Petzold A."/>
            <person name="Susuki M."/>
            <person name="Suzuki K.-i.T."/>
            <person name="Hayashi T."/>
            <person name="Toyoda A."/>
            <person name="Oliveira C."/>
            <person name="Osipova E."/>
            <person name="Leigh N.D."/>
            <person name="Simon A."/>
            <person name="Yun M.H."/>
        </authorList>
    </citation>
    <scope>NUCLEOTIDE SEQUENCE</scope>
    <source>
        <strain evidence="2">20211129_DDA</strain>
        <tissue evidence="2">Liver</tissue>
    </source>
</reference>
<gene>
    <name evidence="2" type="ORF">NDU88_005144</name>
</gene>
<feature type="region of interest" description="Disordered" evidence="1">
    <location>
        <begin position="1"/>
        <end position="120"/>
    </location>
</feature>